<reference evidence="1 2" key="1">
    <citation type="journal article" date="2019" name="Nat. Med.">
        <title>A library of human gut bacterial isolates paired with longitudinal multiomics data enables mechanistic microbiome research.</title>
        <authorList>
            <person name="Poyet M."/>
            <person name="Groussin M."/>
            <person name="Gibbons S.M."/>
            <person name="Avila-Pacheco J."/>
            <person name="Jiang X."/>
            <person name="Kearney S.M."/>
            <person name="Perrotta A.R."/>
            <person name="Berdy B."/>
            <person name="Zhao S."/>
            <person name="Lieberman T.D."/>
            <person name="Swanson P.K."/>
            <person name="Smith M."/>
            <person name="Roesemann S."/>
            <person name="Alexander J.E."/>
            <person name="Rich S.A."/>
            <person name="Livny J."/>
            <person name="Vlamakis H."/>
            <person name="Clish C."/>
            <person name="Bullock K."/>
            <person name="Deik A."/>
            <person name="Scott J."/>
            <person name="Pierce K.A."/>
            <person name="Xavier R.J."/>
            <person name="Alm E.J."/>
        </authorList>
    </citation>
    <scope>NUCLEOTIDE SEQUENCE [LARGE SCALE GENOMIC DNA]</scope>
    <source>
        <strain evidence="1 2">BIOML-A198</strain>
    </source>
</reference>
<protein>
    <submittedName>
        <fullName evidence="1">Uncharacterized protein</fullName>
    </submittedName>
</protein>
<proteinExistence type="predicted"/>
<dbReference type="EMBL" id="WMQE01000058">
    <property type="protein sequence ID" value="MTK22785.1"/>
    <property type="molecule type" value="Genomic_DNA"/>
</dbReference>
<name>A0A9X5AQK5_9FIRM</name>
<sequence length="100" mass="11936">MKKIIRTSEEYRKQKEKELENRKCPECNDEGKCIISNIFEVTYVCECGCEWIVTNEDLIEKIDNQQLKRDYDMITTEVVGKTKGESIFNKVREKITKIWH</sequence>
<dbReference type="Proteomes" id="UP000487649">
    <property type="component" value="Unassembled WGS sequence"/>
</dbReference>
<comment type="caution">
    <text evidence="1">The sequence shown here is derived from an EMBL/GenBank/DDBJ whole genome shotgun (WGS) entry which is preliminary data.</text>
</comment>
<dbReference type="AlphaFoldDB" id="A0A9X5AQK5"/>
<evidence type="ECO:0000313" key="2">
    <source>
        <dbReference type="Proteomes" id="UP000487649"/>
    </source>
</evidence>
<accession>A0A9X5AQK5</accession>
<organism evidence="1 2">
    <name type="scientific">Turicibacter sanguinis</name>
    <dbReference type="NCBI Taxonomy" id="154288"/>
    <lineage>
        <taxon>Bacteria</taxon>
        <taxon>Bacillati</taxon>
        <taxon>Bacillota</taxon>
        <taxon>Erysipelotrichia</taxon>
        <taxon>Erysipelotrichales</taxon>
        <taxon>Turicibacteraceae</taxon>
        <taxon>Turicibacter</taxon>
    </lineage>
</organism>
<evidence type="ECO:0000313" key="1">
    <source>
        <dbReference type="EMBL" id="MTK22785.1"/>
    </source>
</evidence>
<gene>
    <name evidence="1" type="ORF">GMA92_15420</name>
</gene>